<accession>A0A1X7N5C2</accession>
<feature type="region of interest" description="Disordered" evidence="1">
    <location>
        <begin position="1"/>
        <end position="91"/>
    </location>
</feature>
<organism evidence="2 3">
    <name type="scientific">Rathayibacter oskolensis</name>
    <dbReference type="NCBI Taxonomy" id="1891671"/>
    <lineage>
        <taxon>Bacteria</taxon>
        <taxon>Bacillati</taxon>
        <taxon>Actinomycetota</taxon>
        <taxon>Actinomycetes</taxon>
        <taxon>Micrococcales</taxon>
        <taxon>Microbacteriaceae</taxon>
        <taxon>Rathayibacter</taxon>
    </lineage>
</organism>
<evidence type="ECO:0000313" key="3">
    <source>
        <dbReference type="Proteomes" id="UP000193711"/>
    </source>
</evidence>
<dbReference type="STRING" id="1891671.SAMN06295885_0757"/>
<evidence type="ECO:0000313" key="2">
    <source>
        <dbReference type="EMBL" id="SMH32606.1"/>
    </source>
</evidence>
<dbReference type="EMBL" id="FXBM01000001">
    <property type="protein sequence ID" value="SMH32606.1"/>
    <property type="molecule type" value="Genomic_DNA"/>
</dbReference>
<sequence length="307" mass="32253">MTNNQPEIVFEEVDGVYRAVEDETTTSDPTERPGSDAVAGTSASPPLEKPTRTSTHPSSASDDDVSRARVAPRSATGAAAGSAGDSPRGELVVVDPGGSLRIVAASGVDRPVSVVPEERMAAGSDWGSIIHRIRENEEGGGVGSDTVVVAPGGGLALIGKGEAEARNLSRVPEVRMAGSLLDEAYEVSRLDPDNVEEWADVPGPSGSIAWKFALKAPWQTGHFTFLTFKNPSRRNKWDLIPIFPNLDDSFGHSVHLIPQKFGSETVTIICGPGGEPAESLTAVRGVAAKWTAYTSARLAGRDPGFSL</sequence>
<name>A0A1X7N5C2_9MICO</name>
<dbReference type="AlphaFoldDB" id="A0A1X7N5C2"/>
<reference evidence="3" key="1">
    <citation type="submission" date="2017-04" db="EMBL/GenBank/DDBJ databases">
        <authorList>
            <person name="Varghese N."/>
            <person name="Submissions S."/>
        </authorList>
    </citation>
    <scope>NUCLEOTIDE SEQUENCE [LARGE SCALE GENOMIC DNA]</scope>
    <source>
        <strain evidence="3">VKM Ac-2121</strain>
    </source>
</reference>
<protein>
    <submittedName>
        <fullName evidence="2">Uncharacterized protein</fullName>
    </submittedName>
</protein>
<keyword evidence="3" id="KW-1185">Reference proteome</keyword>
<dbReference type="RefSeq" id="WP_085475231.1">
    <property type="nucleotide sequence ID" value="NZ_FXBM01000001.1"/>
</dbReference>
<evidence type="ECO:0000256" key="1">
    <source>
        <dbReference type="SAM" id="MobiDB-lite"/>
    </source>
</evidence>
<proteinExistence type="predicted"/>
<dbReference type="Proteomes" id="UP000193711">
    <property type="component" value="Unassembled WGS sequence"/>
</dbReference>
<gene>
    <name evidence="2" type="ORF">SAMN06295885_0757</name>
</gene>
<dbReference type="OrthoDB" id="9917604at2"/>
<feature type="compositionally biased region" description="Low complexity" evidence="1">
    <location>
        <begin position="68"/>
        <end position="86"/>
    </location>
</feature>